<dbReference type="FunFam" id="1.10.510.10:FF:000142">
    <property type="entry name" value="Octicosapeptide/phox/Bem1p domain kinase superfamily protein"/>
    <property type="match status" value="1"/>
</dbReference>
<feature type="binding site" evidence="10">
    <location>
        <position position="637"/>
    </location>
    <ligand>
        <name>ATP</name>
        <dbReference type="ChEBI" id="CHEBI:30616"/>
    </ligand>
</feature>
<evidence type="ECO:0000259" key="12">
    <source>
        <dbReference type="PROSITE" id="PS50011"/>
    </source>
</evidence>
<dbReference type="AlphaFoldDB" id="A0A565C0Y0"/>
<keyword evidence="6 10" id="KW-0547">Nucleotide-binding</keyword>
<dbReference type="FunFam" id="3.10.20.90:FF:000058">
    <property type="entry name" value="Octicosapeptide/phox/Bem1p domain kinase superfamily protein"/>
    <property type="match status" value="1"/>
</dbReference>
<keyword evidence="2" id="KW-0963">Cytoplasm</keyword>
<comment type="subcellular location">
    <subcellularLocation>
        <location evidence="1">Cytoplasm</location>
    </subcellularLocation>
</comment>
<evidence type="ECO:0000256" key="10">
    <source>
        <dbReference type="PROSITE-ProRule" id="PRU10141"/>
    </source>
</evidence>
<dbReference type="InterPro" id="IPR008271">
    <property type="entry name" value="Ser/Thr_kinase_AS"/>
</dbReference>
<evidence type="ECO:0000256" key="2">
    <source>
        <dbReference type="ARBA" id="ARBA00022490"/>
    </source>
</evidence>
<keyword evidence="5" id="KW-0808">Transferase</keyword>
<dbReference type="Proteomes" id="UP000489600">
    <property type="component" value="Unassembled WGS sequence"/>
</dbReference>
<dbReference type="PANTHER" id="PTHR23257">
    <property type="entry name" value="SERINE-THREONINE PROTEIN KINASE"/>
    <property type="match status" value="1"/>
</dbReference>
<sequence>MEIPGSSSKKIGRDRFHGNGDFSNNMNEETGEEFSDEFLKDYSGQRKAQVASRNVDNSRHNRLVYEDLNRILGIQRVDSGVSDVGPDSSRMYQTASNVPLPEKLKLLCSFGGRILPRPGDGKLRYTGGETRIISTYKHVGLNELMHKTYAICNHPHTIKYQLPGEDLDSLISVCSDEDLLHMIEEYQEAEDKALSKRIRVFLVSLSESENKNMNQNTRNTDNDHYHYVSALNGFVDVSPQTSSSGKSPKTTQFGNVSGYSPTFHHRDSPTYLHYMPRIQIPKNSYGQQSPPSSPFSAPKRANTDIPYFVSPNGYYDNNNNFPFMVAPNSPQQNPFLFDTKQMQKHPERSFHRSPSGDVFPTPQTGQAYIGSTKLMLRKNALSDPQLHDESQSNKLESVTKHPGQMAREKSPSFAMSFTSEKWEEGEFTFKNPEFGNKELQLITEVHNWMNNEDPSSFDLASKQLGISETSSSFSPNYQRVIRIASIGSQDSGSSVFSLSATTKDSLHFCELPPRKVGSRDGVFAHTEDDLRKNNPLGSPVVVEDVTNANISDVPLTATLVPHVHSEEENTSDGDKSEMEEKYGKGKKTDESIGETEDGIYNLQIIKNTDLEDLHELGSGTFGTVYFGKWRGTDVAIKRIKNSCFSGRSSEQERQTKDFWREARILANLHHPNVVAFYGVVPNGPGETMATVTEFMVNGSLRHALQRKDRSLDRRKKLMITLDAAFGMEYLHMKNIVHFDLKCDNLLVNLRDPQRPICKVGDFGLSRIKRNTLVSGGVRGTLPWMAPELLNGSSNRVSEKVDVFSFGVAMWEILTGEEPYADMHCGAIIGGIVSNTLRPSVPEKCDDMWRNLMEQCWSFDPAIRPSFTEIVDRLRLMSAALQPKPMKKNQQCKDVR</sequence>
<protein>
    <recommendedName>
        <fullName evidence="12">Protein kinase domain-containing protein</fullName>
    </recommendedName>
</protein>
<evidence type="ECO:0000313" key="13">
    <source>
        <dbReference type="EMBL" id="VVB07303.1"/>
    </source>
</evidence>
<evidence type="ECO:0000256" key="3">
    <source>
        <dbReference type="ARBA" id="ARBA00022527"/>
    </source>
</evidence>
<dbReference type="PROSITE" id="PS50011">
    <property type="entry name" value="PROTEIN_KINASE_DOM"/>
    <property type="match status" value="1"/>
</dbReference>
<feature type="domain" description="Protein kinase" evidence="12">
    <location>
        <begin position="610"/>
        <end position="875"/>
    </location>
</feature>
<dbReference type="OrthoDB" id="4062651at2759"/>
<dbReference type="GO" id="GO:0005737">
    <property type="term" value="C:cytoplasm"/>
    <property type="evidence" value="ECO:0007669"/>
    <property type="project" value="UniProtKB-SubCell"/>
</dbReference>
<feature type="region of interest" description="Disordered" evidence="11">
    <location>
        <begin position="564"/>
        <end position="590"/>
    </location>
</feature>
<evidence type="ECO:0000313" key="14">
    <source>
        <dbReference type="Proteomes" id="UP000489600"/>
    </source>
</evidence>
<dbReference type="Gene3D" id="3.30.200.20">
    <property type="entry name" value="Phosphorylase Kinase, domain 1"/>
    <property type="match status" value="1"/>
</dbReference>
<dbReference type="SUPFAM" id="SSF54277">
    <property type="entry name" value="CAD &amp; PB1 domains"/>
    <property type="match status" value="1"/>
</dbReference>
<dbReference type="InterPro" id="IPR001245">
    <property type="entry name" value="Ser-Thr/Tyr_kinase_cat_dom"/>
</dbReference>
<dbReference type="SUPFAM" id="SSF56112">
    <property type="entry name" value="Protein kinase-like (PK-like)"/>
    <property type="match status" value="1"/>
</dbReference>
<proteinExistence type="predicted"/>
<dbReference type="InterPro" id="IPR050167">
    <property type="entry name" value="Ser_Thr_protein_kinase"/>
</dbReference>
<keyword evidence="4" id="KW-0597">Phosphoprotein</keyword>
<keyword evidence="3" id="KW-0723">Serine/threonine-protein kinase</keyword>
<dbReference type="InterPro" id="IPR017441">
    <property type="entry name" value="Protein_kinase_ATP_BS"/>
</dbReference>
<evidence type="ECO:0000256" key="8">
    <source>
        <dbReference type="ARBA" id="ARBA00022840"/>
    </source>
</evidence>
<evidence type="ECO:0000256" key="4">
    <source>
        <dbReference type="ARBA" id="ARBA00022553"/>
    </source>
</evidence>
<feature type="region of interest" description="Disordered" evidence="11">
    <location>
        <begin position="1"/>
        <end position="35"/>
    </location>
</feature>
<name>A0A565C0Y0_9BRAS</name>
<dbReference type="PROSITE" id="PS00107">
    <property type="entry name" value="PROTEIN_KINASE_ATP"/>
    <property type="match status" value="1"/>
</dbReference>
<keyword evidence="9" id="KW-0927">Auxin signaling pathway</keyword>
<dbReference type="Gene3D" id="1.10.510.10">
    <property type="entry name" value="Transferase(Phosphotransferase) domain 1"/>
    <property type="match status" value="1"/>
</dbReference>
<dbReference type="InterPro" id="IPR000270">
    <property type="entry name" value="PB1_dom"/>
</dbReference>
<keyword evidence="8 10" id="KW-0067">ATP-binding</keyword>
<evidence type="ECO:0000256" key="11">
    <source>
        <dbReference type="SAM" id="MobiDB-lite"/>
    </source>
</evidence>
<evidence type="ECO:0000256" key="6">
    <source>
        <dbReference type="ARBA" id="ARBA00022741"/>
    </source>
</evidence>
<dbReference type="Pfam" id="PF07714">
    <property type="entry name" value="PK_Tyr_Ser-Thr"/>
    <property type="match status" value="1"/>
</dbReference>
<dbReference type="EMBL" id="CABITT030000006">
    <property type="protein sequence ID" value="VVB07303.1"/>
    <property type="molecule type" value="Genomic_DNA"/>
</dbReference>
<dbReference type="CDD" id="cd13999">
    <property type="entry name" value="STKc_MAP3K-like"/>
    <property type="match status" value="1"/>
</dbReference>
<gene>
    <name evidence="13" type="ORF">ANE_LOCUS17747</name>
</gene>
<dbReference type="InterPro" id="IPR000719">
    <property type="entry name" value="Prot_kinase_dom"/>
</dbReference>
<feature type="region of interest" description="Disordered" evidence="11">
    <location>
        <begin position="238"/>
        <end position="260"/>
    </location>
</feature>
<dbReference type="PANTHER" id="PTHR23257:SF839">
    <property type="entry name" value="PROTEIN KINASE DOMAIN-CONTAINING PROTEIN"/>
    <property type="match status" value="1"/>
</dbReference>
<organism evidence="13 14">
    <name type="scientific">Arabis nemorensis</name>
    <dbReference type="NCBI Taxonomy" id="586526"/>
    <lineage>
        <taxon>Eukaryota</taxon>
        <taxon>Viridiplantae</taxon>
        <taxon>Streptophyta</taxon>
        <taxon>Embryophyta</taxon>
        <taxon>Tracheophyta</taxon>
        <taxon>Spermatophyta</taxon>
        <taxon>Magnoliopsida</taxon>
        <taxon>eudicotyledons</taxon>
        <taxon>Gunneridae</taxon>
        <taxon>Pentapetalae</taxon>
        <taxon>rosids</taxon>
        <taxon>malvids</taxon>
        <taxon>Brassicales</taxon>
        <taxon>Brassicaceae</taxon>
        <taxon>Arabideae</taxon>
        <taxon>Arabis</taxon>
    </lineage>
</organism>
<dbReference type="CDD" id="cd06410">
    <property type="entry name" value="PB1_UP2"/>
    <property type="match status" value="1"/>
</dbReference>
<dbReference type="GO" id="GO:0010928">
    <property type="term" value="P:regulation of auxin mediated signaling pathway"/>
    <property type="evidence" value="ECO:0007669"/>
    <property type="project" value="UniProtKB-ARBA"/>
</dbReference>
<reference evidence="13" key="1">
    <citation type="submission" date="2019-07" db="EMBL/GenBank/DDBJ databases">
        <authorList>
            <person name="Dittberner H."/>
        </authorList>
    </citation>
    <scope>NUCLEOTIDE SEQUENCE [LARGE SCALE GENOMIC DNA]</scope>
</reference>
<evidence type="ECO:0000256" key="7">
    <source>
        <dbReference type="ARBA" id="ARBA00022777"/>
    </source>
</evidence>
<dbReference type="PROSITE" id="PS00108">
    <property type="entry name" value="PROTEIN_KINASE_ST"/>
    <property type="match status" value="1"/>
</dbReference>
<dbReference type="SMART" id="SM00220">
    <property type="entry name" value="S_TKc"/>
    <property type="match status" value="1"/>
</dbReference>
<dbReference type="PRINTS" id="PR00109">
    <property type="entry name" value="TYRKINASE"/>
</dbReference>
<accession>A0A565C0Y0</accession>
<dbReference type="GO" id="GO:0004674">
    <property type="term" value="F:protein serine/threonine kinase activity"/>
    <property type="evidence" value="ECO:0007669"/>
    <property type="project" value="UniProtKB-KW"/>
</dbReference>
<dbReference type="GO" id="GO:0009734">
    <property type="term" value="P:auxin-activated signaling pathway"/>
    <property type="evidence" value="ECO:0007669"/>
    <property type="project" value="UniProtKB-KW"/>
</dbReference>
<evidence type="ECO:0000256" key="1">
    <source>
        <dbReference type="ARBA" id="ARBA00004496"/>
    </source>
</evidence>
<dbReference type="Pfam" id="PF00564">
    <property type="entry name" value="PB1"/>
    <property type="match status" value="1"/>
</dbReference>
<dbReference type="Gene3D" id="3.10.20.90">
    <property type="entry name" value="Phosphatidylinositol 3-kinase Catalytic Subunit, Chain A, domain 1"/>
    <property type="match status" value="1"/>
</dbReference>
<evidence type="ECO:0000256" key="5">
    <source>
        <dbReference type="ARBA" id="ARBA00022679"/>
    </source>
</evidence>
<dbReference type="GO" id="GO:0005524">
    <property type="term" value="F:ATP binding"/>
    <property type="evidence" value="ECO:0007669"/>
    <property type="project" value="UniProtKB-UniRule"/>
</dbReference>
<dbReference type="SMART" id="SM00666">
    <property type="entry name" value="PB1"/>
    <property type="match status" value="1"/>
</dbReference>
<dbReference type="InterPro" id="IPR011009">
    <property type="entry name" value="Kinase-like_dom_sf"/>
</dbReference>
<feature type="region of interest" description="Disordered" evidence="11">
    <location>
        <begin position="383"/>
        <end position="413"/>
    </location>
</feature>
<keyword evidence="7" id="KW-0418">Kinase</keyword>
<keyword evidence="14" id="KW-1185">Reference proteome</keyword>
<comment type="caution">
    <text evidence="13">The sequence shown here is derived from an EMBL/GenBank/DDBJ whole genome shotgun (WGS) entry which is preliminary data.</text>
</comment>
<evidence type="ECO:0000256" key="9">
    <source>
        <dbReference type="ARBA" id="ARBA00023294"/>
    </source>
</evidence>
<dbReference type="FunFam" id="3.30.200.20:FF:000081">
    <property type="entry name" value="Octicosapeptide/phox/Bem1p domain kinase superfamily protein"/>
    <property type="match status" value="1"/>
</dbReference>